<dbReference type="InterPro" id="IPR031303">
    <property type="entry name" value="C5_meth_CS"/>
</dbReference>
<dbReference type="Proteomes" id="UP000290809">
    <property type="component" value="Unassembled WGS sequence"/>
</dbReference>
<protein>
    <submittedName>
        <fullName evidence="3">Uncharacterized protein</fullName>
    </submittedName>
</protein>
<sequence>DFPEHITEKQRLRLLGNSVNILVVSHLIYWVFGTY</sequence>
<keyword evidence="5" id="KW-1185">Reference proteome</keyword>
<evidence type="ECO:0000313" key="5">
    <source>
        <dbReference type="Proteomes" id="UP000290809"/>
    </source>
</evidence>
<feature type="non-terminal residue" evidence="3">
    <location>
        <position position="1"/>
    </location>
</feature>
<keyword evidence="1" id="KW-0949">S-adenosyl-L-methionine</keyword>
<evidence type="ECO:0000256" key="1">
    <source>
        <dbReference type="ARBA" id="ARBA00022691"/>
    </source>
</evidence>
<name>A0A430Q090_SCHBO</name>
<dbReference type="STRING" id="6184.A0A430Q090"/>
<comment type="caution">
    <text evidence="3">The sequence shown here is derived from an EMBL/GenBank/DDBJ whole genome shotgun (WGS) entry which is preliminary data.</text>
</comment>
<dbReference type="EMBL" id="QMKO01002342">
    <property type="protein sequence ID" value="RTG83832.1"/>
    <property type="molecule type" value="Genomic_DNA"/>
</dbReference>
<organism evidence="3 5">
    <name type="scientific">Schistosoma bovis</name>
    <name type="common">Blood fluke</name>
    <dbReference type="NCBI Taxonomy" id="6184"/>
    <lineage>
        <taxon>Eukaryota</taxon>
        <taxon>Metazoa</taxon>
        <taxon>Spiralia</taxon>
        <taxon>Lophotrochozoa</taxon>
        <taxon>Platyhelminthes</taxon>
        <taxon>Trematoda</taxon>
        <taxon>Digenea</taxon>
        <taxon>Strigeidida</taxon>
        <taxon>Schistosomatoidea</taxon>
        <taxon>Schistosomatidae</taxon>
        <taxon>Schistosoma</taxon>
    </lineage>
</organism>
<dbReference type="Gene3D" id="3.90.120.10">
    <property type="entry name" value="DNA Methylase, subunit A, domain 2"/>
    <property type="match status" value="1"/>
</dbReference>
<reference evidence="3 5" key="1">
    <citation type="journal article" date="2019" name="PLoS Pathog.">
        <title>Genome sequence of the bovine parasite Schistosoma bovis Tanzania.</title>
        <authorList>
            <person name="Oey H."/>
            <person name="Zakrzewski M."/>
            <person name="Gobert G."/>
            <person name="Gravermann K."/>
            <person name="Stoye J."/>
            <person name="Jones M."/>
            <person name="Mcmanus D."/>
            <person name="Krause L."/>
        </authorList>
    </citation>
    <scope>NUCLEOTIDE SEQUENCE [LARGE SCALE GENOMIC DNA]</scope>
    <source>
        <strain evidence="3 5">TAN1997</strain>
    </source>
</reference>
<dbReference type="AlphaFoldDB" id="A0A430Q090"/>
<accession>A0A430Q090</accession>
<evidence type="ECO:0000256" key="2">
    <source>
        <dbReference type="SAM" id="Phobius"/>
    </source>
</evidence>
<dbReference type="PROSITE" id="PS00095">
    <property type="entry name" value="C5_MTASE_2"/>
    <property type="match status" value="1"/>
</dbReference>
<evidence type="ECO:0000313" key="3">
    <source>
        <dbReference type="EMBL" id="RTG81144.1"/>
    </source>
</evidence>
<keyword evidence="2" id="KW-0472">Membrane</keyword>
<proteinExistence type="predicted"/>
<feature type="transmembrane region" description="Helical" evidence="2">
    <location>
        <begin position="12"/>
        <end position="32"/>
    </location>
</feature>
<gene>
    <name evidence="4" type="ORF">DC041_0010450</name>
    <name evidence="3" type="ORF">DC041_0012683</name>
</gene>
<dbReference type="EMBL" id="QMKO01003572">
    <property type="protein sequence ID" value="RTG81144.1"/>
    <property type="molecule type" value="Genomic_DNA"/>
</dbReference>
<evidence type="ECO:0000313" key="4">
    <source>
        <dbReference type="EMBL" id="RTG83832.1"/>
    </source>
</evidence>
<keyword evidence="2" id="KW-0812">Transmembrane</keyword>
<keyword evidence="2" id="KW-1133">Transmembrane helix</keyword>